<organism evidence="3 4">
    <name type="scientific">Micromonospora tulbaghiae</name>
    <dbReference type="NCBI Taxonomy" id="479978"/>
    <lineage>
        <taxon>Bacteria</taxon>
        <taxon>Bacillati</taxon>
        <taxon>Actinomycetota</taxon>
        <taxon>Actinomycetes</taxon>
        <taxon>Micromonosporales</taxon>
        <taxon>Micromonosporaceae</taxon>
        <taxon>Micromonospora</taxon>
    </lineage>
</organism>
<evidence type="ECO:0000259" key="2">
    <source>
        <dbReference type="Pfam" id="PF13360"/>
    </source>
</evidence>
<gene>
    <name evidence="3" type="ORF">CSH63_16215</name>
</gene>
<evidence type="ECO:0000313" key="3">
    <source>
        <dbReference type="EMBL" id="AYF28973.1"/>
    </source>
</evidence>
<feature type="region of interest" description="Disordered" evidence="1">
    <location>
        <begin position="1"/>
        <end position="24"/>
    </location>
</feature>
<evidence type="ECO:0000256" key="1">
    <source>
        <dbReference type="SAM" id="MobiDB-lite"/>
    </source>
</evidence>
<feature type="domain" description="Pyrrolo-quinoline quinone repeat" evidence="2">
    <location>
        <begin position="168"/>
        <end position="305"/>
    </location>
</feature>
<reference evidence="3 4" key="1">
    <citation type="submission" date="2017-10" db="EMBL/GenBank/DDBJ databases">
        <title>Integration of genomic and chemical information greatly accelerates assignment of the full stereostructure of myelolactone, a potent inhibitor of myeloma from a marine-derived Micromonospora.</title>
        <authorList>
            <person name="Kim M.C."/>
            <person name="Machado H."/>
            <person name="Jensen P.R."/>
            <person name="Fenical W."/>
        </authorList>
    </citation>
    <scope>NUCLEOTIDE SEQUENCE [LARGE SCALE GENOMIC DNA]</scope>
    <source>
        <strain evidence="3 4">CNY-010</strain>
    </source>
</reference>
<dbReference type="RefSeq" id="WP_120573902.1">
    <property type="nucleotide sequence ID" value="NZ_CP024087.1"/>
</dbReference>
<dbReference type="InterPro" id="IPR002372">
    <property type="entry name" value="PQQ_rpt_dom"/>
</dbReference>
<proteinExistence type="predicted"/>
<dbReference type="Proteomes" id="UP000267804">
    <property type="component" value="Chromosome"/>
</dbReference>
<dbReference type="Gene3D" id="2.130.10.10">
    <property type="entry name" value="YVTN repeat-like/Quinoprotein amine dehydrogenase"/>
    <property type="match status" value="1"/>
</dbReference>
<protein>
    <recommendedName>
        <fullName evidence="2">Pyrrolo-quinoline quinone repeat domain-containing protein</fullName>
    </recommendedName>
</protein>
<sequence length="418" mass="44256">MTVIDLGEMRDDASPGPAPRPPRAVGRPFRLLAVLLVALLTLTAATPPRRPAEWTLPGGLGSAVFVSGDVVYVVQPDRGGTGGGRELVAYRGDRERWRSRLPGTGTAVSVWEQDGRVIVAGRSVDDTDWQTVTYDAVTGTDVWRRPGIAFAVGRVLLIQSATSDTTTSIMRVDPADGRTVWTAPMTGVLGFDFEPTGPVRMVLSPMTGQTVVVDARTGARLVARDLYPVRSPGPRRFQIAGGLLLEFRDGDGAIEAYDLDTLRPRWTVARKLVGHAESCGALLCAAGLAGGTTALDPVSGAVRWSVDRWVGVSAERGGRLLVGVPDTDLDAGLAVLDQHDGRLIADLGGWTLVPQHESVGPLLATRPLGGGRRLLAEVGLSGDPPSVRGTYTGTDCTTGATLLVCRRPGGDYMVRRLS</sequence>
<dbReference type="AlphaFoldDB" id="A0A386WLT0"/>
<dbReference type="KEGG" id="mtua:CSH63_16215"/>
<evidence type="ECO:0000313" key="4">
    <source>
        <dbReference type="Proteomes" id="UP000267804"/>
    </source>
</evidence>
<dbReference type="InterPro" id="IPR011047">
    <property type="entry name" value="Quinoprotein_ADH-like_sf"/>
</dbReference>
<accession>A0A386WLT0</accession>
<dbReference type="Pfam" id="PF13360">
    <property type="entry name" value="PQQ_2"/>
    <property type="match status" value="1"/>
</dbReference>
<name>A0A386WLT0_9ACTN</name>
<dbReference type="EMBL" id="CP024087">
    <property type="protein sequence ID" value="AYF28973.1"/>
    <property type="molecule type" value="Genomic_DNA"/>
</dbReference>
<dbReference type="SUPFAM" id="SSF50998">
    <property type="entry name" value="Quinoprotein alcohol dehydrogenase-like"/>
    <property type="match status" value="2"/>
</dbReference>
<dbReference type="InterPro" id="IPR015943">
    <property type="entry name" value="WD40/YVTN_repeat-like_dom_sf"/>
</dbReference>